<dbReference type="EMBL" id="RBRE01000091">
    <property type="protein sequence ID" value="RMQ40885.1"/>
    <property type="molecule type" value="Genomic_DNA"/>
</dbReference>
<gene>
    <name evidence="2" type="ORF">ALQ04_00921</name>
</gene>
<dbReference type="RefSeq" id="WP_122318402.1">
    <property type="nucleotide sequence ID" value="NZ_RBRE01000091.1"/>
</dbReference>
<dbReference type="Proteomes" id="UP000277236">
    <property type="component" value="Unassembled WGS sequence"/>
</dbReference>
<dbReference type="OrthoDB" id="7630998at2"/>
<evidence type="ECO:0000313" key="2">
    <source>
        <dbReference type="EMBL" id="RMQ40885.1"/>
    </source>
</evidence>
<organism evidence="2 3">
    <name type="scientific">Pseudomonas cichorii</name>
    <dbReference type="NCBI Taxonomy" id="36746"/>
    <lineage>
        <taxon>Bacteria</taxon>
        <taxon>Pseudomonadati</taxon>
        <taxon>Pseudomonadota</taxon>
        <taxon>Gammaproteobacteria</taxon>
        <taxon>Pseudomonadales</taxon>
        <taxon>Pseudomonadaceae</taxon>
        <taxon>Pseudomonas</taxon>
    </lineage>
</organism>
<protein>
    <submittedName>
        <fullName evidence="2">Uncharacterized protein</fullName>
    </submittedName>
</protein>
<comment type="caution">
    <text evidence="2">The sequence shown here is derived from an EMBL/GenBank/DDBJ whole genome shotgun (WGS) entry which is preliminary data.</text>
</comment>
<name>A0A3M4LHB2_PSECI</name>
<feature type="signal peptide" evidence="1">
    <location>
        <begin position="1"/>
        <end position="19"/>
    </location>
</feature>
<proteinExistence type="predicted"/>
<feature type="chain" id="PRO_5018328539" evidence="1">
    <location>
        <begin position="20"/>
        <end position="111"/>
    </location>
</feature>
<dbReference type="AlphaFoldDB" id="A0A3M4LHB2"/>
<evidence type="ECO:0000256" key="1">
    <source>
        <dbReference type="SAM" id="SignalP"/>
    </source>
</evidence>
<reference evidence="2 3" key="1">
    <citation type="submission" date="2018-08" db="EMBL/GenBank/DDBJ databases">
        <title>Recombination of ecologically and evolutionarily significant loci maintains genetic cohesion in the Pseudomonas syringae species complex.</title>
        <authorList>
            <person name="Dillon M."/>
            <person name="Thakur S."/>
            <person name="Almeida R.N.D."/>
            <person name="Weir B.S."/>
            <person name="Guttman D.S."/>
        </authorList>
    </citation>
    <scope>NUCLEOTIDE SEQUENCE [LARGE SCALE GENOMIC DNA]</scope>
    <source>
        <strain evidence="2 3">ICMP 3353</strain>
    </source>
</reference>
<sequence>MRIQACLLALLIPVFSAHATEKNISVPHDATGSHALVEKSGDSRQRVVVTKREGLLGVIYSKRVYNCENRTVNLVGTGATLEIMEQSQPTSNMGPVIRESTAEYIQAEACS</sequence>
<accession>A0A3M4LHB2</accession>
<evidence type="ECO:0000313" key="3">
    <source>
        <dbReference type="Proteomes" id="UP000277236"/>
    </source>
</evidence>
<keyword evidence="1" id="KW-0732">Signal</keyword>